<evidence type="ECO:0000256" key="13">
    <source>
        <dbReference type="ARBA" id="ARBA00023136"/>
    </source>
</evidence>
<dbReference type="SMART" id="SM00304">
    <property type="entry name" value="HAMP"/>
    <property type="match status" value="1"/>
</dbReference>
<evidence type="ECO:0000256" key="4">
    <source>
        <dbReference type="ARBA" id="ARBA00022475"/>
    </source>
</evidence>
<dbReference type="SMART" id="SM00388">
    <property type="entry name" value="HisKA"/>
    <property type="match status" value="1"/>
</dbReference>
<evidence type="ECO:0000256" key="2">
    <source>
        <dbReference type="ARBA" id="ARBA00004651"/>
    </source>
</evidence>
<gene>
    <name evidence="17" type="ORF">DFP94_101776</name>
</gene>
<evidence type="ECO:0000313" key="18">
    <source>
        <dbReference type="Proteomes" id="UP000253090"/>
    </source>
</evidence>
<sequence length="370" mass="42686">MTEQVKKPKRQKRIQVNILFRMVLSLIIAVAINDLIILLFTKVGNELKWEWLLNSLPYFLTPLYMVNFIAIFLVLTRKIVKDLIHLERGLQIIAEGDLNYRVCVERQDELGRVAVNINQMTERLQRQIVKERETEKSKMEMIAGISHDLRTPLTSIIGYIELLRTESFQDKEEYTRFVQNTYNKAIHLKRLLDDLFEYTRLTSVDINLDIKKIDLFQLLDQLLFEFEPIAQEKGVIIVKGIGNSAVETFIDSEKIARAMDNLLMNALKYSVKPGSIRVLLKRDSKEVKVEVENNGKPLTQEQENRIFERFYKVDHSRSSEGIQTGAGLGLSIARNIIELHGGTLTLNHINNLFRFTVTLPIDGIVANGME</sequence>
<dbReference type="Pfam" id="PF02518">
    <property type="entry name" value="HATPase_c"/>
    <property type="match status" value="1"/>
</dbReference>
<evidence type="ECO:0000256" key="7">
    <source>
        <dbReference type="ARBA" id="ARBA00022692"/>
    </source>
</evidence>
<dbReference type="CDD" id="cd06225">
    <property type="entry name" value="HAMP"/>
    <property type="match status" value="1"/>
</dbReference>
<evidence type="ECO:0000256" key="14">
    <source>
        <dbReference type="SAM" id="Phobius"/>
    </source>
</evidence>
<evidence type="ECO:0000256" key="10">
    <source>
        <dbReference type="ARBA" id="ARBA00022840"/>
    </source>
</evidence>
<keyword evidence="10" id="KW-0067">ATP-binding</keyword>
<keyword evidence="8" id="KW-0547">Nucleotide-binding</keyword>
<dbReference type="GO" id="GO:0000155">
    <property type="term" value="F:phosphorelay sensor kinase activity"/>
    <property type="evidence" value="ECO:0007669"/>
    <property type="project" value="InterPro"/>
</dbReference>
<dbReference type="EC" id="2.7.13.3" evidence="3"/>
<evidence type="ECO:0000256" key="9">
    <source>
        <dbReference type="ARBA" id="ARBA00022777"/>
    </source>
</evidence>
<dbReference type="SUPFAM" id="SSF158472">
    <property type="entry name" value="HAMP domain-like"/>
    <property type="match status" value="1"/>
</dbReference>
<dbReference type="InterPro" id="IPR004358">
    <property type="entry name" value="Sig_transdc_His_kin-like_C"/>
</dbReference>
<dbReference type="RefSeq" id="WP_114495097.1">
    <property type="nucleotide sequence ID" value="NZ_QPJW01000001.1"/>
</dbReference>
<dbReference type="CDD" id="cd00082">
    <property type="entry name" value="HisKA"/>
    <property type="match status" value="1"/>
</dbReference>
<name>A0A369BNJ9_9BACL</name>
<keyword evidence="5" id="KW-0597">Phosphoprotein</keyword>
<keyword evidence="12" id="KW-0902">Two-component regulatory system</keyword>
<evidence type="ECO:0000256" key="5">
    <source>
        <dbReference type="ARBA" id="ARBA00022553"/>
    </source>
</evidence>
<reference evidence="17 18" key="1">
    <citation type="submission" date="2018-07" db="EMBL/GenBank/DDBJ databases">
        <title>Genomic Encyclopedia of Type Strains, Phase III (KMG-III): the genomes of soil and plant-associated and newly described type strains.</title>
        <authorList>
            <person name="Whitman W."/>
        </authorList>
    </citation>
    <scope>NUCLEOTIDE SEQUENCE [LARGE SCALE GENOMIC DNA]</scope>
    <source>
        <strain evidence="17 18">CECT 8333</strain>
    </source>
</reference>
<feature type="transmembrane region" description="Helical" evidence="14">
    <location>
        <begin position="20"/>
        <end position="41"/>
    </location>
</feature>
<evidence type="ECO:0000313" key="17">
    <source>
        <dbReference type="EMBL" id="RCX23182.1"/>
    </source>
</evidence>
<dbReference type="AlphaFoldDB" id="A0A369BNJ9"/>
<dbReference type="PROSITE" id="PS50109">
    <property type="entry name" value="HIS_KIN"/>
    <property type="match status" value="1"/>
</dbReference>
<comment type="catalytic activity">
    <reaction evidence="1">
        <text>ATP + protein L-histidine = ADP + protein N-phospho-L-histidine.</text>
        <dbReference type="EC" id="2.7.13.3"/>
    </reaction>
</comment>
<dbReference type="InterPro" id="IPR036890">
    <property type="entry name" value="HATPase_C_sf"/>
</dbReference>
<keyword evidence="11 14" id="KW-1133">Transmembrane helix</keyword>
<evidence type="ECO:0000256" key="11">
    <source>
        <dbReference type="ARBA" id="ARBA00022989"/>
    </source>
</evidence>
<keyword evidence="18" id="KW-1185">Reference proteome</keyword>
<dbReference type="EMBL" id="QPJW01000001">
    <property type="protein sequence ID" value="RCX23182.1"/>
    <property type="molecule type" value="Genomic_DNA"/>
</dbReference>
<organism evidence="17 18">
    <name type="scientific">Fontibacillus phaseoli</name>
    <dbReference type="NCBI Taxonomy" id="1416533"/>
    <lineage>
        <taxon>Bacteria</taxon>
        <taxon>Bacillati</taxon>
        <taxon>Bacillota</taxon>
        <taxon>Bacilli</taxon>
        <taxon>Bacillales</taxon>
        <taxon>Paenibacillaceae</taxon>
        <taxon>Fontibacillus</taxon>
    </lineage>
</organism>
<dbReference type="InterPro" id="IPR005467">
    <property type="entry name" value="His_kinase_dom"/>
</dbReference>
<keyword evidence="9 17" id="KW-0418">Kinase</keyword>
<feature type="domain" description="Histidine kinase" evidence="15">
    <location>
        <begin position="144"/>
        <end position="363"/>
    </location>
</feature>
<dbReference type="PROSITE" id="PS50885">
    <property type="entry name" value="HAMP"/>
    <property type="match status" value="1"/>
</dbReference>
<dbReference type="InterPro" id="IPR003594">
    <property type="entry name" value="HATPase_dom"/>
</dbReference>
<dbReference type="PANTHER" id="PTHR45528:SF8">
    <property type="entry name" value="HISTIDINE KINASE"/>
    <property type="match status" value="1"/>
</dbReference>
<dbReference type="InterPro" id="IPR003660">
    <property type="entry name" value="HAMP_dom"/>
</dbReference>
<dbReference type="GO" id="GO:0005886">
    <property type="term" value="C:plasma membrane"/>
    <property type="evidence" value="ECO:0007669"/>
    <property type="project" value="UniProtKB-SubCell"/>
</dbReference>
<keyword evidence="4" id="KW-1003">Cell membrane</keyword>
<feature type="transmembrane region" description="Helical" evidence="14">
    <location>
        <begin position="56"/>
        <end position="75"/>
    </location>
</feature>
<dbReference type="PANTHER" id="PTHR45528">
    <property type="entry name" value="SENSOR HISTIDINE KINASE CPXA"/>
    <property type="match status" value="1"/>
</dbReference>
<keyword evidence="7 14" id="KW-0812">Transmembrane</keyword>
<evidence type="ECO:0000256" key="12">
    <source>
        <dbReference type="ARBA" id="ARBA00023012"/>
    </source>
</evidence>
<dbReference type="InterPro" id="IPR036097">
    <property type="entry name" value="HisK_dim/P_sf"/>
</dbReference>
<feature type="domain" description="HAMP" evidence="16">
    <location>
        <begin position="77"/>
        <end position="129"/>
    </location>
</feature>
<dbReference type="InterPro" id="IPR050398">
    <property type="entry name" value="HssS/ArlS-like"/>
</dbReference>
<dbReference type="PRINTS" id="PR00344">
    <property type="entry name" value="BCTRLSENSOR"/>
</dbReference>
<dbReference type="OrthoDB" id="9792991at2"/>
<dbReference type="Gene3D" id="1.10.287.130">
    <property type="match status" value="1"/>
</dbReference>
<dbReference type="Gene3D" id="3.30.565.10">
    <property type="entry name" value="Histidine kinase-like ATPase, C-terminal domain"/>
    <property type="match status" value="1"/>
</dbReference>
<dbReference type="SUPFAM" id="SSF55874">
    <property type="entry name" value="ATPase domain of HSP90 chaperone/DNA topoisomerase II/histidine kinase"/>
    <property type="match status" value="1"/>
</dbReference>
<dbReference type="FunFam" id="1.10.287.130:FF:000008">
    <property type="entry name" value="Two-component sensor histidine kinase"/>
    <property type="match status" value="1"/>
</dbReference>
<protein>
    <recommendedName>
        <fullName evidence="3">histidine kinase</fullName>
        <ecNumber evidence="3">2.7.13.3</ecNumber>
    </recommendedName>
</protein>
<keyword evidence="13 14" id="KW-0472">Membrane</keyword>
<dbReference type="InterPro" id="IPR003661">
    <property type="entry name" value="HisK_dim/P_dom"/>
</dbReference>
<comment type="caution">
    <text evidence="17">The sequence shown here is derived from an EMBL/GenBank/DDBJ whole genome shotgun (WGS) entry which is preliminary data.</text>
</comment>
<keyword evidence="6" id="KW-0808">Transferase</keyword>
<dbReference type="CDD" id="cd00075">
    <property type="entry name" value="HATPase"/>
    <property type="match status" value="1"/>
</dbReference>
<dbReference type="Pfam" id="PF00512">
    <property type="entry name" value="HisKA"/>
    <property type="match status" value="1"/>
</dbReference>
<evidence type="ECO:0000259" key="16">
    <source>
        <dbReference type="PROSITE" id="PS50885"/>
    </source>
</evidence>
<accession>A0A369BNJ9</accession>
<evidence type="ECO:0000259" key="15">
    <source>
        <dbReference type="PROSITE" id="PS50109"/>
    </source>
</evidence>
<evidence type="ECO:0000256" key="3">
    <source>
        <dbReference type="ARBA" id="ARBA00012438"/>
    </source>
</evidence>
<dbReference type="SUPFAM" id="SSF47384">
    <property type="entry name" value="Homodimeric domain of signal transducing histidine kinase"/>
    <property type="match status" value="1"/>
</dbReference>
<proteinExistence type="predicted"/>
<dbReference type="FunFam" id="3.30.565.10:FF:000006">
    <property type="entry name" value="Sensor histidine kinase WalK"/>
    <property type="match status" value="1"/>
</dbReference>
<dbReference type="Proteomes" id="UP000253090">
    <property type="component" value="Unassembled WGS sequence"/>
</dbReference>
<dbReference type="GO" id="GO:0005524">
    <property type="term" value="F:ATP binding"/>
    <property type="evidence" value="ECO:0007669"/>
    <property type="project" value="UniProtKB-KW"/>
</dbReference>
<comment type="subcellular location">
    <subcellularLocation>
        <location evidence="2">Cell membrane</location>
        <topology evidence="2">Multi-pass membrane protein</topology>
    </subcellularLocation>
</comment>
<evidence type="ECO:0000256" key="6">
    <source>
        <dbReference type="ARBA" id="ARBA00022679"/>
    </source>
</evidence>
<evidence type="ECO:0000256" key="1">
    <source>
        <dbReference type="ARBA" id="ARBA00000085"/>
    </source>
</evidence>
<dbReference type="Gene3D" id="6.10.340.10">
    <property type="match status" value="1"/>
</dbReference>
<evidence type="ECO:0000256" key="8">
    <source>
        <dbReference type="ARBA" id="ARBA00022741"/>
    </source>
</evidence>
<dbReference type="Pfam" id="PF00672">
    <property type="entry name" value="HAMP"/>
    <property type="match status" value="1"/>
</dbReference>
<dbReference type="SMART" id="SM00387">
    <property type="entry name" value="HATPase_c"/>
    <property type="match status" value="1"/>
</dbReference>